<keyword evidence="2" id="KW-0802">TPR repeat</keyword>
<keyword evidence="1" id="KW-0677">Repeat</keyword>
<proteinExistence type="predicted"/>
<accession>A0ABT8R009</accession>
<keyword evidence="4" id="KW-1185">Reference proteome</keyword>
<dbReference type="SUPFAM" id="SSF48452">
    <property type="entry name" value="TPR-like"/>
    <property type="match status" value="1"/>
</dbReference>
<evidence type="ECO:0000256" key="2">
    <source>
        <dbReference type="ARBA" id="ARBA00022803"/>
    </source>
</evidence>
<reference evidence="3" key="1">
    <citation type="submission" date="2023-07" db="EMBL/GenBank/DDBJ databases">
        <title>The genome sequence of Rhodocytophaga aerolata KACC 12507.</title>
        <authorList>
            <person name="Zhang X."/>
        </authorList>
    </citation>
    <scope>NUCLEOTIDE SEQUENCE</scope>
    <source>
        <strain evidence="3">KACC 12507</strain>
    </source>
</reference>
<name>A0ABT8R009_9BACT</name>
<evidence type="ECO:0000256" key="1">
    <source>
        <dbReference type="ARBA" id="ARBA00022737"/>
    </source>
</evidence>
<dbReference type="InterPro" id="IPR050498">
    <property type="entry name" value="Ycf3"/>
</dbReference>
<evidence type="ECO:0000313" key="4">
    <source>
        <dbReference type="Proteomes" id="UP001168528"/>
    </source>
</evidence>
<evidence type="ECO:0000313" key="3">
    <source>
        <dbReference type="EMBL" id="MDO1444729.1"/>
    </source>
</evidence>
<gene>
    <name evidence="3" type="ORF">Q0590_00630</name>
</gene>
<dbReference type="PANTHER" id="PTHR44858:SF1">
    <property type="entry name" value="UDP-N-ACETYLGLUCOSAMINE--PEPTIDE N-ACETYLGLUCOSAMINYLTRANSFERASE SPINDLY-RELATED"/>
    <property type="match status" value="1"/>
</dbReference>
<dbReference type="RefSeq" id="WP_302035532.1">
    <property type="nucleotide sequence ID" value="NZ_JAUKPO010000001.1"/>
</dbReference>
<protein>
    <recommendedName>
        <fullName evidence="5">Tetratricopeptide repeat protein</fullName>
    </recommendedName>
</protein>
<evidence type="ECO:0008006" key="5">
    <source>
        <dbReference type="Google" id="ProtNLM"/>
    </source>
</evidence>
<dbReference type="Proteomes" id="UP001168528">
    <property type="component" value="Unassembled WGS sequence"/>
</dbReference>
<sequence>MKKFFYFLILFVPAHAYCQPNCNVYKMNNDESCYKACILATEAEASQGTKRSQLQFDKAIELCPSLDYAYFEKAVPYLKRGDFITWKKLIDKAVELNPKGHLGYRGWCRYQFLRDYRGAILDFERLDSIISYDIGYSANGDYHLNVAKALCYKAIGDKHRANEIIQNQLTQKDYSPMPYDYLHLGVLKMEIGDLNGGIDCLKKSIEINDYLAEPYYYLGLIYKKQKKSKEYKENMEKAKSYYLKGYKCLDLYTHIMDKIYLADIEKELKINN</sequence>
<dbReference type="PANTHER" id="PTHR44858">
    <property type="entry name" value="TETRATRICOPEPTIDE REPEAT PROTEIN 6"/>
    <property type="match status" value="1"/>
</dbReference>
<organism evidence="3 4">
    <name type="scientific">Rhodocytophaga aerolata</name>
    <dbReference type="NCBI Taxonomy" id="455078"/>
    <lineage>
        <taxon>Bacteria</taxon>
        <taxon>Pseudomonadati</taxon>
        <taxon>Bacteroidota</taxon>
        <taxon>Cytophagia</taxon>
        <taxon>Cytophagales</taxon>
        <taxon>Rhodocytophagaceae</taxon>
        <taxon>Rhodocytophaga</taxon>
    </lineage>
</organism>
<dbReference type="InterPro" id="IPR011990">
    <property type="entry name" value="TPR-like_helical_dom_sf"/>
</dbReference>
<dbReference type="EMBL" id="JAUKPO010000001">
    <property type="protein sequence ID" value="MDO1444729.1"/>
    <property type="molecule type" value="Genomic_DNA"/>
</dbReference>
<dbReference type="Gene3D" id="1.25.40.10">
    <property type="entry name" value="Tetratricopeptide repeat domain"/>
    <property type="match status" value="2"/>
</dbReference>
<comment type="caution">
    <text evidence="3">The sequence shown here is derived from an EMBL/GenBank/DDBJ whole genome shotgun (WGS) entry which is preliminary data.</text>
</comment>